<dbReference type="Proteomes" id="UP000799438">
    <property type="component" value="Unassembled WGS sequence"/>
</dbReference>
<protein>
    <submittedName>
        <fullName evidence="2">Uncharacterized protein</fullName>
    </submittedName>
</protein>
<reference evidence="2" key="1">
    <citation type="journal article" date="2020" name="Stud. Mycol.">
        <title>101 Dothideomycetes genomes: a test case for predicting lifestyles and emergence of pathogens.</title>
        <authorList>
            <person name="Haridas S."/>
            <person name="Albert R."/>
            <person name="Binder M."/>
            <person name="Bloem J."/>
            <person name="Labutti K."/>
            <person name="Salamov A."/>
            <person name="Andreopoulos B."/>
            <person name="Baker S."/>
            <person name="Barry K."/>
            <person name="Bills G."/>
            <person name="Bluhm B."/>
            <person name="Cannon C."/>
            <person name="Castanera R."/>
            <person name="Culley D."/>
            <person name="Daum C."/>
            <person name="Ezra D."/>
            <person name="Gonzalez J."/>
            <person name="Henrissat B."/>
            <person name="Kuo A."/>
            <person name="Liang C."/>
            <person name="Lipzen A."/>
            <person name="Lutzoni F."/>
            <person name="Magnuson J."/>
            <person name="Mondo S."/>
            <person name="Nolan M."/>
            <person name="Ohm R."/>
            <person name="Pangilinan J."/>
            <person name="Park H.-J."/>
            <person name="Ramirez L."/>
            <person name="Alfaro M."/>
            <person name="Sun H."/>
            <person name="Tritt A."/>
            <person name="Yoshinaga Y."/>
            <person name="Zwiers L.-H."/>
            <person name="Turgeon B."/>
            <person name="Goodwin S."/>
            <person name="Spatafora J."/>
            <person name="Crous P."/>
            <person name="Grigoriev I."/>
        </authorList>
    </citation>
    <scope>NUCLEOTIDE SEQUENCE</scope>
    <source>
        <strain evidence="2">CBS 121167</strain>
    </source>
</reference>
<accession>A0A6A6B6I4</accession>
<dbReference type="EMBL" id="ML995492">
    <property type="protein sequence ID" value="KAF2139719.1"/>
    <property type="molecule type" value="Genomic_DNA"/>
</dbReference>
<gene>
    <name evidence="2" type="ORF">K452DRAFT_289706</name>
</gene>
<dbReference type="AlphaFoldDB" id="A0A6A6B6I4"/>
<evidence type="ECO:0000313" key="2">
    <source>
        <dbReference type="EMBL" id="KAF2139719.1"/>
    </source>
</evidence>
<feature type="region of interest" description="Disordered" evidence="1">
    <location>
        <begin position="1"/>
        <end position="60"/>
    </location>
</feature>
<organism evidence="2 3">
    <name type="scientific">Aplosporella prunicola CBS 121167</name>
    <dbReference type="NCBI Taxonomy" id="1176127"/>
    <lineage>
        <taxon>Eukaryota</taxon>
        <taxon>Fungi</taxon>
        <taxon>Dikarya</taxon>
        <taxon>Ascomycota</taxon>
        <taxon>Pezizomycotina</taxon>
        <taxon>Dothideomycetes</taxon>
        <taxon>Dothideomycetes incertae sedis</taxon>
        <taxon>Botryosphaeriales</taxon>
        <taxon>Aplosporellaceae</taxon>
        <taxon>Aplosporella</taxon>
    </lineage>
</organism>
<proteinExistence type="predicted"/>
<dbReference type="RefSeq" id="XP_033395432.1">
    <property type="nucleotide sequence ID" value="XM_033540878.1"/>
</dbReference>
<evidence type="ECO:0000256" key="1">
    <source>
        <dbReference type="SAM" id="MobiDB-lite"/>
    </source>
</evidence>
<keyword evidence="3" id="KW-1185">Reference proteome</keyword>
<name>A0A6A6B6I4_9PEZI</name>
<sequence>MHTQSQRAIPHEPVPKRKAKKEKSPLPGATNKQQPSVLKTRHPQKLTETRTLTHSHSHNH</sequence>
<dbReference type="GeneID" id="54298374"/>
<evidence type="ECO:0000313" key="3">
    <source>
        <dbReference type="Proteomes" id="UP000799438"/>
    </source>
</evidence>